<dbReference type="Pfam" id="PF13086">
    <property type="entry name" value="AAA_11"/>
    <property type="match status" value="2"/>
</dbReference>
<comment type="cofactor">
    <cofactor evidence="1">
        <name>[4Fe-4S] cluster</name>
        <dbReference type="ChEBI" id="CHEBI:49883"/>
    </cofactor>
</comment>
<dbReference type="PANTHER" id="PTHR13153">
    <property type="entry name" value="CGTHBA PROTEIN -14 GENE PROTEIN"/>
    <property type="match status" value="1"/>
</dbReference>
<comment type="catalytic activity">
    <reaction evidence="29">
        <text>ATP + H2O = ADP + phosphate + H(+)</text>
        <dbReference type="Rhea" id="RHEA:13065"/>
        <dbReference type="ChEBI" id="CHEBI:15377"/>
        <dbReference type="ChEBI" id="CHEBI:15378"/>
        <dbReference type="ChEBI" id="CHEBI:30616"/>
        <dbReference type="ChEBI" id="CHEBI:43474"/>
        <dbReference type="ChEBI" id="CHEBI:456216"/>
        <dbReference type="EC" id="3.6.4.12"/>
    </reaction>
</comment>
<accession>A0A8K0PHG1</accession>
<evidence type="ECO:0000256" key="3">
    <source>
        <dbReference type="ARBA" id="ARBA00004173"/>
    </source>
</evidence>
<evidence type="ECO:0000256" key="16">
    <source>
        <dbReference type="ARBA" id="ARBA00022801"/>
    </source>
</evidence>
<comment type="caution">
    <text evidence="36">The sequence shown here is derived from an EMBL/GenBank/DDBJ whole genome shotgun (WGS) entry which is preliminary data.</text>
</comment>
<feature type="domain" description="DNA2/NAM7 helicase helicase" evidence="32">
    <location>
        <begin position="471"/>
        <end position="559"/>
    </location>
</feature>
<evidence type="ECO:0000256" key="29">
    <source>
        <dbReference type="ARBA" id="ARBA00047995"/>
    </source>
</evidence>
<feature type="compositionally biased region" description="Basic and acidic residues" evidence="30">
    <location>
        <begin position="1239"/>
        <end position="1263"/>
    </location>
</feature>
<evidence type="ECO:0000259" key="31">
    <source>
        <dbReference type="Pfam" id="PF08696"/>
    </source>
</evidence>
<dbReference type="CDD" id="cd18041">
    <property type="entry name" value="DEXXQc_DNA2"/>
    <property type="match status" value="1"/>
</dbReference>
<dbReference type="InterPro" id="IPR027417">
    <property type="entry name" value="P-loop_NTPase"/>
</dbReference>
<evidence type="ECO:0000256" key="1">
    <source>
        <dbReference type="ARBA" id="ARBA00001966"/>
    </source>
</evidence>
<dbReference type="InterPro" id="IPR041679">
    <property type="entry name" value="DNA2/NAM7-like_C"/>
</dbReference>
<dbReference type="FunFam" id="3.40.50.300:FF:001170">
    <property type="entry name" value="DNA replication helicase Dna2"/>
    <property type="match status" value="1"/>
</dbReference>
<evidence type="ECO:0000313" key="36">
    <source>
        <dbReference type="EMBL" id="KAG8625559.1"/>
    </source>
</evidence>
<dbReference type="GO" id="GO:0006281">
    <property type="term" value="P:DNA repair"/>
    <property type="evidence" value="ECO:0007669"/>
    <property type="project" value="UniProtKB-KW"/>
</dbReference>
<keyword evidence="11" id="KW-0540">Nuclease</keyword>
<dbReference type="OrthoDB" id="6513042at2759"/>
<evidence type="ECO:0000256" key="14">
    <source>
        <dbReference type="ARBA" id="ARBA00022759"/>
    </source>
</evidence>
<dbReference type="Proteomes" id="UP000809789">
    <property type="component" value="Unassembled WGS sequence"/>
</dbReference>
<dbReference type="GO" id="GO:0006260">
    <property type="term" value="P:DNA replication"/>
    <property type="evidence" value="ECO:0007669"/>
    <property type="project" value="UniProtKB-KW"/>
</dbReference>
<keyword evidence="9" id="KW-0004">4Fe-4S</keyword>
<evidence type="ECO:0000256" key="10">
    <source>
        <dbReference type="ARBA" id="ARBA00022705"/>
    </source>
</evidence>
<evidence type="ECO:0000259" key="35">
    <source>
        <dbReference type="Pfam" id="PF24064"/>
    </source>
</evidence>
<dbReference type="InterPro" id="IPR014808">
    <property type="entry name" value="DNA_replication_fac_Dna2_N"/>
</dbReference>
<evidence type="ECO:0000256" key="12">
    <source>
        <dbReference type="ARBA" id="ARBA00022723"/>
    </source>
</evidence>
<dbReference type="GO" id="GO:1990130">
    <property type="term" value="C:GATOR1 complex"/>
    <property type="evidence" value="ECO:0007669"/>
    <property type="project" value="TreeGrafter"/>
</dbReference>
<dbReference type="Pfam" id="PF03666">
    <property type="entry name" value="NPR3"/>
    <property type="match status" value="1"/>
</dbReference>
<feature type="compositionally biased region" description="Low complexity" evidence="30">
    <location>
        <begin position="1680"/>
        <end position="1695"/>
    </location>
</feature>
<evidence type="ECO:0000256" key="7">
    <source>
        <dbReference type="ARBA" id="ARBA00017880"/>
    </source>
</evidence>
<comment type="similarity">
    <text evidence="5">Belongs to the NPR3 family.</text>
</comment>
<dbReference type="EC" id="3.6.4.12" evidence="6"/>
<evidence type="ECO:0000256" key="28">
    <source>
        <dbReference type="ARBA" id="ARBA00032548"/>
    </source>
</evidence>
<feature type="compositionally biased region" description="Low complexity" evidence="30">
    <location>
        <begin position="1003"/>
        <end position="1012"/>
    </location>
</feature>
<dbReference type="GO" id="GO:0051539">
    <property type="term" value="F:4 iron, 4 sulfur cluster binding"/>
    <property type="evidence" value="ECO:0007669"/>
    <property type="project" value="UniProtKB-KW"/>
</dbReference>
<comment type="similarity">
    <text evidence="4">Belongs to the DNA2/NAM7 helicase family.</text>
</comment>
<dbReference type="CDD" id="cd18808">
    <property type="entry name" value="SF1_C_Upf1"/>
    <property type="match status" value="1"/>
</dbReference>
<gene>
    <name evidence="36" type="ORF">KVT40_005960</name>
</gene>
<feature type="region of interest" description="Disordered" evidence="30">
    <location>
        <begin position="1232"/>
        <end position="1286"/>
    </location>
</feature>
<dbReference type="InterPro" id="IPR011604">
    <property type="entry name" value="PDDEXK-like_dom_sf"/>
</dbReference>
<dbReference type="GO" id="GO:0046872">
    <property type="term" value="F:metal ion binding"/>
    <property type="evidence" value="ECO:0007669"/>
    <property type="project" value="UniProtKB-KW"/>
</dbReference>
<dbReference type="PANTHER" id="PTHR13153:SF5">
    <property type="entry name" value="GATOR COMPLEX PROTEIN NPRL3"/>
    <property type="match status" value="1"/>
</dbReference>
<evidence type="ECO:0000256" key="21">
    <source>
        <dbReference type="ARBA" id="ARBA00023125"/>
    </source>
</evidence>
<dbReference type="GO" id="GO:0017116">
    <property type="term" value="F:single-stranded DNA helicase activity"/>
    <property type="evidence" value="ECO:0007669"/>
    <property type="project" value="InterPro"/>
</dbReference>
<dbReference type="FunFam" id="3.90.320.10:FF:000001">
    <property type="entry name" value="DNA replication helicase Dna2"/>
    <property type="match status" value="1"/>
</dbReference>
<feature type="compositionally biased region" description="Gly residues" evidence="30">
    <location>
        <begin position="1103"/>
        <end position="1123"/>
    </location>
</feature>
<evidence type="ECO:0000256" key="22">
    <source>
        <dbReference type="ARBA" id="ARBA00023128"/>
    </source>
</evidence>
<keyword evidence="13" id="KW-0547">Nucleotide-binding</keyword>
<evidence type="ECO:0000256" key="20">
    <source>
        <dbReference type="ARBA" id="ARBA00023014"/>
    </source>
</evidence>
<feature type="region of interest" description="Disordered" evidence="30">
    <location>
        <begin position="1040"/>
        <end position="1178"/>
    </location>
</feature>
<dbReference type="InterPro" id="IPR026851">
    <property type="entry name" value="Dna2/JHS1_DEXXQ-box"/>
</dbReference>
<evidence type="ECO:0000256" key="15">
    <source>
        <dbReference type="ARBA" id="ARBA00022763"/>
    </source>
</evidence>
<evidence type="ECO:0000256" key="23">
    <source>
        <dbReference type="ARBA" id="ARBA00023204"/>
    </source>
</evidence>
<evidence type="ECO:0000256" key="11">
    <source>
        <dbReference type="ARBA" id="ARBA00022722"/>
    </source>
</evidence>
<evidence type="ECO:0000256" key="26">
    <source>
        <dbReference type="ARBA" id="ARBA00025376"/>
    </source>
</evidence>
<feature type="compositionally biased region" description="Acidic residues" evidence="30">
    <location>
        <begin position="1147"/>
        <end position="1156"/>
    </location>
</feature>
<evidence type="ECO:0000256" key="6">
    <source>
        <dbReference type="ARBA" id="ARBA00012551"/>
    </source>
</evidence>
<evidence type="ECO:0000256" key="27">
    <source>
        <dbReference type="ARBA" id="ARBA00030028"/>
    </source>
</evidence>
<keyword evidence="20" id="KW-0411">Iron-sulfur</keyword>
<dbReference type="GO" id="GO:0005739">
    <property type="term" value="C:mitochondrion"/>
    <property type="evidence" value="ECO:0007669"/>
    <property type="project" value="UniProtKB-SubCell"/>
</dbReference>
<evidence type="ECO:0000256" key="8">
    <source>
        <dbReference type="ARBA" id="ARBA00021516"/>
    </source>
</evidence>
<dbReference type="InterPro" id="IPR048459">
    <property type="entry name" value="DNA2_Rift"/>
</dbReference>
<dbReference type="Gene3D" id="3.40.50.300">
    <property type="entry name" value="P-loop containing nucleotide triphosphate hydrolases"/>
    <property type="match status" value="3"/>
</dbReference>
<keyword evidence="21" id="KW-0238">DNA-binding</keyword>
<name>A0A8K0PHG1_9PEZI</name>
<dbReference type="SUPFAM" id="SSF52540">
    <property type="entry name" value="P-loop containing nucleoside triphosphate hydrolases"/>
    <property type="match status" value="1"/>
</dbReference>
<organism evidence="36 37">
    <name type="scientific">Elsinoe batatas</name>
    <dbReference type="NCBI Taxonomy" id="2601811"/>
    <lineage>
        <taxon>Eukaryota</taxon>
        <taxon>Fungi</taxon>
        <taxon>Dikarya</taxon>
        <taxon>Ascomycota</taxon>
        <taxon>Pezizomycotina</taxon>
        <taxon>Dothideomycetes</taxon>
        <taxon>Dothideomycetidae</taxon>
        <taxon>Myriangiales</taxon>
        <taxon>Elsinoaceae</taxon>
        <taxon>Elsinoe</taxon>
    </lineage>
</organism>
<evidence type="ECO:0000256" key="19">
    <source>
        <dbReference type="ARBA" id="ARBA00023004"/>
    </source>
</evidence>
<keyword evidence="10" id="KW-0235">DNA replication</keyword>
<dbReference type="Pfam" id="PF21123">
    <property type="entry name" value="Dna2_Rift"/>
    <property type="match status" value="1"/>
</dbReference>
<keyword evidence="14" id="KW-0255">Endonuclease</keyword>
<keyword evidence="15" id="KW-0227">DNA damage</keyword>
<dbReference type="Pfam" id="PF08696">
    <property type="entry name" value="Dna2"/>
    <property type="match status" value="1"/>
</dbReference>
<keyword evidence="16" id="KW-0378">Hydrolase</keyword>
<protein>
    <recommendedName>
        <fullName evidence="8">DNA replication ATP-dependent helicase/nuclease DNA2</fullName>
        <ecNumber evidence="6">3.6.4.12</ecNumber>
    </recommendedName>
    <alternativeName>
        <fullName evidence="28">DNA replication ATP-dependent helicase-like homolog</fullName>
    </alternativeName>
    <alternativeName>
        <fullName evidence="7">Nitrogen permease regulator 3</fullName>
    </alternativeName>
    <alternativeName>
        <fullName evidence="27">Required for meiotic nuclear division protein 11</fullName>
    </alternativeName>
</protein>
<keyword evidence="19" id="KW-0408">Iron</keyword>
<dbReference type="Pfam" id="PF13087">
    <property type="entry name" value="AAA_12"/>
    <property type="match status" value="1"/>
</dbReference>
<evidence type="ECO:0000256" key="4">
    <source>
        <dbReference type="ARBA" id="ARBA00007913"/>
    </source>
</evidence>
<dbReference type="GO" id="GO:0003677">
    <property type="term" value="F:DNA binding"/>
    <property type="evidence" value="ECO:0007669"/>
    <property type="project" value="UniProtKB-KW"/>
</dbReference>
<dbReference type="GO" id="GO:0005524">
    <property type="term" value="F:ATP binding"/>
    <property type="evidence" value="ECO:0007669"/>
    <property type="project" value="UniProtKB-KW"/>
</dbReference>
<dbReference type="GO" id="GO:0005634">
    <property type="term" value="C:nucleus"/>
    <property type="evidence" value="ECO:0007669"/>
    <property type="project" value="UniProtKB-SubCell"/>
</dbReference>
<keyword evidence="22" id="KW-0496">Mitochondrion</keyword>
<dbReference type="GO" id="GO:0034198">
    <property type="term" value="P:cellular response to amino acid starvation"/>
    <property type="evidence" value="ECO:0007669"/>
    <property type="project" value="TreeGrafter"/>
</dbReference>
<dbReference type="InterPro" id="IPR047187">
    <property type="entry name" value="SF1_C_Upf1"/>
</dbReference>
<feature type="region of interest" description="Disordered" evidence="30">
    <location>
        <begin position="1606"/>
        <end position="1738"/>
    </location>
</feature>
<feature type="region of interest" description="Disordered" evidence="30">
    <location>
        <begin position="983"/>
        <end position="1019"/>
    </location>
</feature>
<dbReference type="InterPro" id="IPR056603">
    <property type="entry name" value="HTH_NPRL3"/>
</dbReference>
<dbReference type="Pfam" id="PF24064">
    <property type="entry name" value="HTH_NPRL3"/>
    <property type="match status" value="1"/>
</dbReference>
<evidence type="ECO:0000256" key="18">
    <source>
        <dbReference type="ARBA" id="ARBA00022840"/>
    </source>
</evidence>
<dbReference type="GO" id="GO:0010508">
    <property type="term" value="P:positive regulation of autophagy"/>
    <property type="evidence" value="ECO:0007669"/>
    <property type="project" value="TreeGrafter"/>
</dbReference>
<feature type="domain" description="DNA replication factor Dna2 N-terminal" evidence="31">
    <location>
        <begin position="1"/>
        <end position="104"/>
    </location>
</feature>
<evidence type="ECO:0000259" key="34">
    <source>
        <dbReference type="Pfam" id="PF21123"/>
    </source>
</evidence>
<comment type="subcellular location">
    <subcellularLocation>
        <location evidence="3">Mitochondrion</location>
    </subcellularLocation>
    <subcellularLocation>
        <location evidence="2">Nucleus</location>
    </subcellularLocation>
</comment>
<sequence>MQHNRWDMEWLCHLIEHLVAKYVEGLFEAGAKDTVEAVEFLTSKMPELRDWAGHFIRSTPSNTVKAQDRNGKTVSLSVTKLLDVEEHVWSPTYGLKGNIDATVEIVLDDDEGRRNLTVPFEVKTGKYQSAAHRAQTALYTLLLSDRYDVDVQYGVLYYMDNSAVSRIPAIRNELRHMVMQRNELASYVRERLSLPPMLKNEFKCGRCYAKTSCFLYHKLAEDGTPDSAGVGAKFAQVVAKLRPAHQDFFKKWDELLTKEETEMFKFRRELWTMLSHERERLGRCFSEVIIDSGSAHEDRDAQKINRFSYTFLKKSAGAGFSFAESQITVGEPIVISSEKGHFALANGYVTKVSSTRISVAVDRRLHNARIRQPGFDDNTNQSFAAIMEVDKTTVRSTAAKDEEQGHQVVYRLDKDEFSNGMATVRNNLLAIMDDDVFRSYELRELIIENKAPSFKPNPTAYTLSGPASQMQINSDQRAAIDKIMSAQDYALVLGMPGTGKTTTIAHIIRALVARGKSVLLTSYTHTAVDNILLKLRDSSISVLRLGVQAKIHPEVQQFAKLACMPPQTIPELEEMYMAPSVVATTCLGVNHQLFHKRIFDYCIVDEASQITLPVCLGPIRMARTFVLVGDHYQLPPLVQNKEAQEGGLDISLFKLLSDRRPESVVNLEHQYRMSEEIMHLSNTLIYSGRLKCGNEAVAQRTLHIPNQPAMDAFHRNGPPQAGLCHSKSGRCLLARLVDPAKKVVFGNTDNIANAHESLSGSRITNPYEASTVHLVVSALLAQGLSPSQIGIITFYRSQLSLLRQTVKGTPAEAIEMHTADKFQGRDKEVVILSCVRKNKDGNVGDLLRDWRRVNVAVTRARSKFIVVGSRRTLRGDELWGKLVGVVEGMDGVVELDESLISGHSMPDKETFSGVVMEEAQVVSNRTPLRETKGGGNKGLQKKPVKQGKIGKDLLLKKRPISQDSIINIRKPHRVVATSHLARDISAQPPQLQPPSSPPKDLHPTQPSQTPPTSLMPPTQPPLLALLLTISTRSGPRFIFHYPPTPTLSSASTKRSHRPRRPSLDSLTSSSASPSDTEPDTATAPSSTSDDDKTSLGPSVGVSNGTGAGTGSGRGGGGGGGGSKSAGTGRRDRGNAGRKGRTLREDGPEGLEEEDREGDMTGTSTGGGTRFRGAGQEQGRAEWEDVLGYSVEGLEKLLSPGRETRKKRFEVGVGEVVFLGYPVFVREDGGWRKRKGRRRGAGDGDREKSRERDKGGERLGDELVNKASFGSEGGLSDEVKSTSTSSGVSSNEMVMYHVVFVMRPQPLEFQERVGEMYDFVVKKFAKALKYEQARSGYVWMESKKILELKVKGKENGTPLSLLWPTIMQASHLARSMAHVYSAISASKIAHVAIGETVDIILQIPQPISTPFAPTPGDPRTPGLWLTTATMLEEDGALSPHAALLLLQDKEAILKEIENDNRELASPLALFIRELTPTKSLQKMAVRLSLRLPDLLFLARHLISWRRARAIPPLHLRDIYMVSPLADMKKFPEASQVFEKRFPGLPSLSRMLQSLSSRSLPYGFLVPSQDHKAPYMEILAWLLRGNWVTQLRTFGWIRVSGDIKAKAAVLARKDEQRGSTRERASKRDSTASGLSGSSLERLRTNDSGTRDSLSTDDRPVAAELLSPLLKPISDGNRSETGSVSSQKTTVQVSHSSTPGPSRLNQVSTPEPPSPFSINGGVVGPTEDSSSGIPPLELTTHEPSLILDPRKASPEESRWMGLIKESLPGEELRSTWSTISNYFDGKWALEEIAAREGMKRSRVANVVSRLELEGVLCIVRHW</sequence>
<evidence type="ECO:0000256" key="13">
    <source>
        <dbReference type="ARBA" id="ARBA00022741"/>
    </source>
</evidence>
<comment type="function">
    <text evidence="26">Mediates inactivation of the TORC1 complex in response to amino acid starvation. Required for meiotic nuclear division.</text>
</comment>
<feature type="domain" description="DNA2/NAM7 helicase-like C-terminal" evidence="33">
    <location>
        <begin position="648"/>
        <end position="870"/>
    </location>
</feature>
<evidence type="ECO:0000256" key="30">
    <source>
        <dbReference type="SAM" id="MobiDB-lite"/>
    </source>
</evidence>
<evidence type="ECO:0000256" key="25">
    <source>
        <dbReference type="ARBA" id="ARBA00023268"/>
    </source>
</evidence>
<dbReference type="GO" id="GO:0038202">
    <property type="term" value="P:TORC1 signaling"/>
    <property type="evidence" value="ECO:0007669"/>
    <property type="project" value="TreeGrafter"/>
</dbReference>
<dbReference type="InterPro" id="IPR005365">
    <property type="entry name" value="Npr3"/>
</dbReference>
<dbReference type="GO" id="GO:0016787">
    <property type="term" value="F:hydrolase activity"/>
    <property type="evidence" value="ECO:0007669"/>
    <property type="project" value="UniProtKB-KW"/>
</dbReference>
<evidence type="ECO:0000313" key="37">
    <source>
        <dbReference type="Proteomes" id="UP000809789"/>
    </source>
</evidence>
<feature type="region of interest" description="Disordered" evidence="30">
    <location>
        <begin position="926"/>
        <end position="948"/>
    </location>
</feature>
<keyword evidence="18" id="KW-0067">ATP-binding</keyword>
<feature type="compositionally biased region" description="Low complexity" evidence="30">
    <location>
        <begin position="1063"/>
        <end position="1075"/>
    </location>
</feature>
<dbReference type="FunFam" id="3.40.50.300:FF:000789">
    <property type="entry name" value="DNA replication ATP-dependent helicase/nuclease DNA2"/>
    <property type="match status" value="1"/>
</dbReference>
<keyword evidence="12" id="KW-0479">Metal-binding</keyword>
<keyword evidence="23" id="KW-0234">DNA repair</keyword>
<feature type="compositionally biased region" description="Basic and acidic residues" evidence="30">
    <location>
        <begin position="1606"/>
        <end position="1627"/>
    </location>
</feature>
<keyword evidence="17" id="KW-0347">Helicase</keyword>
<evidence type="ECO:0000259" key="32">
    <source>
        <dbReference type="Pfam" id="PF13086"/>
    </source>
</evidence>
<dbReference type="Gene3D" id="3.90.320.10">
    <property type="match status" value="1"/>
</dbReference>
<keyword evidence="24" id="KW-0539">Nucleus</keyword>
<evidence type="ECO:0000259" key="33">
    <source>
        <dbReference type="Pfam" id="PF13087"/>
    </source>
</evidence>
<proteinExistence type="inferred from homology"/>
<feature type="domain" description="GATOR1 complex protein NPRL3 C-terminal HTH" evidence="35">
    <location>
        <begin position="1750"/>
        <end position="1808"/>
    </location>
</feature>
<feature type="compositionally biased region" description="Polar residues" evidence="30">
    <location>
        <begin position="1696"/>
        <end position="1706"/>
    </location>
</feature>
<evidence type="ECO:0000256" key="9">
    <source>
        <dbReference type="ARBA" id="ARBA00022485"/>
    </source>
</evidence>
<evidence type="ECO:0000256" key="24">
    <source>
        <dbReference type="ARBA" id="ARBA00023242"/>
    </source>
</evidence>
<keyword evidence="37" id="KW-1185">Reference proteome</keyword>
<feature type="domain" description="DNA2 rift barrel" evidence="34">
    <location>
        <begin position="276"/>
        <end position="367"/>
    </location>
</feature>
<evidence type="ECO:0000256" key="5">
    <source>
        <dbReference type="ARBA" id="ARBA00010546"/>
    </source>
</evidence>
<dbReference type="GO" id="GO:1904262">
    <property type="term" value="P:negative regulation of TORC1 signaling"/>
    <property type="evidence" value="ECO:0007669"/>
    <property type="project" value="TreeGrafter"/>
</dbReference>
<dbReference type="EMBL" id="JAESVG020000007">
    <property type="protein sequence ID" value="KAG8625559.1"/>
    <property type="molecule type" value="Genomic_DNA"/>
</dbReference>
<evidence type="ECO:0000256" key="2">
    <source>
        <dbReference type="ARBA" id="ARBA00004123"/>
    </source>
</evidence>
<keyword evidence="25" id="KW-0511">Multifunctional enzyme</keyword>
<dbReference type="GO" id="GO:0004519">
    <property type="term" value="F:endonuclease activity"/>
    <property type="evidence" value="ECO:0007669"/>
    <property type="project" value="UniProtKB-KW"/>
</dbReference>
<evidence type="ECO:0000256" key="17">
    <source>
        <dbReference type="ARBA" id="ARBA00022806"/>
    </source>
</evidence>
<dbReference type="InterPro" id="IPR041677">
    <property type="entry name" value="DNA2/NAM7_AAA_11"/>
</dbReference>
<reference evidence="36" key="1">
    <citation type="submission" date="2021-07" db="EMBL/GenBank/DDBJ databases">
        <title>Elsinoe batatas strain:CRI-CJ2 Genome sequencing and assembly.</title>
        <authorList>
            <person name="Huang L."/>
        </authorList>
    </citation>
    <scope>NUCLEOTIDE SEQUENCE</scope>
    <source>
        <strain evidence="36">CRI-CJ2</strain>
    </source>
</reference>
<feature type="domain" description="DNA2/NAM7 helicase helicase" evidence="32">
    <location>
        <begin position="579"/>
        <end position="640"/>
    </location>
</feature>